<accession>A0A3N4KAU3</accession>
<organism evidence="4 5">
    <name type="scientific">Morchella conica CCBAS932</name>
    <dbReference type="NCBI Taxonomy" id="1392247"/>
    <lineage>
        <taxon>Eukaryota</taxon>
        <taxon>Fungi</taxon>
        <taxon>Dikarya</taxon>
        <taxon>Ascomycota</taxon>
        <taxon>Pezizomycotina</taxon>
        <taxon>Pezizomycetes</taxon>
        <taxon>Pezizales</taxon>
        <taxon>Morchellaceae</taxon>
        <taxon>Morchella</taxon>
    </lineage>
</organism>
<keyword evidence="5" id="KW-1185">Reference proteome</keyword>
<evidence type="ECO:0000256" key="1">
    <source>
        <dbReference type="ARBA" id="ARBA00010307"/>
    </source>
</evidence>
<sequence>MTQDIQELRKAVELFGGAVVCAVPMGFQDASNFREVPDNQEVYVSMTDGNDITVIFDITQRVEAPSGPSDMDAVDYHFEDVAVDQDRTAKIWNKRSISVPHHSDKPAYQVIGTVSARPTEQPTDPPTFIAIIMTILRLKEQTADIVITVNIPFDNPEMVRSEKCIASPTYTGGDIDPSSGVKSVLLEYGMKVSQDLVNAFQILDFGLFCEDPVE</sequence>
<keyword evidence="3" id="KW-0653">Protein transport</keyword>
<evidence type="ECO:0000313" key="5">
    <source>
        <dbReference type="Proteomes" id="UP000277580"/>
    </source>
</evidence>
<dbReference type="Proteomes" id="UP000277580">
    <property type="component" value="Unassembled WGS sequence"/>
</dbReference>
<dbReference type="PANTHER" id="PTHR15837:SF0">
    <property type="entry name" value="RAN GUANINE NUCLEOTIDE RELEASE FACTOR"/>
    <property type="match status" value="1"/>
</dbReference>
<keyword evidence="2" id="KW-0813">Transport</keyword>
<evidence type="ECO:0000313" key="4">
    <source>
        <dbReference type="EMBL" id="RPB07603.1"/>
    </source>
</evidence>
<evidence type="ECO:0000256" key="2">
    <source>
        <dbReference type="ARBA" id="ARBA00022448"/>
    </source>
</evidence>
<proteinExistence type="inferred from homology"/>
<dbReference type="SUPFAM" id="SSF55724">
    <property type="entry name" value="Mog1p/PsbP-like"/>
    <property type="match status" value="1"/>
</dbReference>
<dbReference type="InterPro" id="IPR016123">
    <property type="entry name" value="Mog1/PsbP_a/b/a-sand"/>
</dbReference>
<dbReference type="STRING" id="1392247.A0A3N4KAU3"/>
<dbReference type="OrthoDB" id="10255285at2759"/>
<dbReference type="GO" id="GO:0005634">
    <property type="term" value="C:nucleus"/>
    <property type="evidence" value="ECO:0007669"/>
    <property type="project" value="TreeGrafter"/>
</dbReference>
<dbReference type="GO" id="GO:0005085">
    <property type="term" value="F:guanyl-nucleotide exchange factor activity"/>
    <property type="evidence" value="ECO:0007669"/>
    <property type="project" value="TreeGrafter"/>
</dbReference>
<dbReference type="PANTHER" id="PTHR15837">
    <property type="entry name" value="RAN GUANINE NUCLEOTIDE RELEASE FACTOR"/>
    <property type="match status" value="1"/>
</dbReference>
<evidence type="ECO:0000256" key="3">
    <source>
        <dbReference type="ARBA" id="ARBA00022927"/>
    </source>
</evidence>
<reference evidence="4 5" key="1">
    <citation type="journal article" date="2018" name="Nat. Ecol. Evol.">
        <title>Pezizomycetes genomes reveal the molecular basis of ectomycorrhizal truffle lifestyle.</title>
        <authorList>
            <person name="Murat C."/>
            <person name="Payen T."/>
            <person name="Noel B."/>
            <person name="Kuo A."/>
            <person name="Morin E."/>
            <person name="Chen J."/>
            <person name="Kohler A."/>
            <person name="Krizsan K."/>
            <person name="Balestrini R."/>
            <person name="Da Silva C."/>
            <person name="Montanini B."/>
            <person name="Hainaut M."/>
            <person name="Levati E."/>
            <person name="Barry K.W."/>
            <person name="Belfiori B."/>
            <person name="Cichocki N."/>
            <person name="Clum A."/>
            <person name="Dockter R.B."/>
            <person name="Fauchery L."/>
            <person name="Guy J."/>
            <person name="Iotti M."/>
            <person name="Le Tacon F."/>
            <person name="Lindquist E.A."/>
            <person name="Lipzen A."/>
            <person name="Malagnac F."/>
            <person name="Mello A."/>
            <person name="Molinier V."/>
            <person name="Miyauchi S."/>
            <person name="Poulain J."/>
            <person name="Riccioni C."/>
            <person name="Rubini A."/>
            <person name="Sitrit Y."/>
            <person name="Splivallo R."/>
            <person name="Traeger S."/>
            <person name="Wang M."/>
            <person name="Zifcakova L."/>
            <person name="Wipf D."/>
            <person name="Zambonelli A."/>
            <person name="Paolocci F."/>
            <person name="Nowrousian M."/>
            <person name="Ottonello S."/>
            <person name="Baldrian P."/>
            <person name="Spatafora J.W."/>
            <person name="Henrissat B."/>
            <person name="Nagy L.G."/>
            <person name="Aury J.M."/>
            <person name="Wincker P."/>
            <person name="Grigoriev I.V."/>
            <person name="Bonfante P."/>
            <person name="Martin F.M."/>
        </authorList>
    </citation>
    <scope>NUCLEOTIDE SEQUENCE [LARGE SCALE GENOMIC DNA]</scope>
    <source>
        <strain evidence="4 5">CCBAS932</strain>
    </source>
</reference>
<gene>
    <name evidence="4" type="ORF">P167DRAFT_568528</name>
</gene>
<dbReference type="Pfam" id="PF04603">
    <property type="entry name" value="Mog1"/>
    <property type="match status" value="1"/>
</dbReference>
<dbReference type="InParanoid" id="A0A3N4KAU3"/>
<dbReference type="GO" id="GO:0031267">
    <property type="term" value="F:small GTPase binding"/>
    <property type="evidence" value="ECO:0007669"/>
    <property type="project" value="TreeGrafter"/>
</dbReference>
<dbReference type="Gene3D" id="3.40.1000.10">
    <property type="entry name" value="Mog1/PsbP, alpha/beta/alpha sandwich"/>
    <property type="match status" value="1"/>
</dbReference>
<dbReference type="AlphaFoldDB" id="A0A3N4KAU3"/>
<name>A0A3N4KAU3_9PEZI</name>
<dbReference type="GO" id="GO:0006606">
    <property type="term" value="P:protein import into nucleus"/>
    <property type="evidence" value="ECO:0007669"/>
    <property type="project" value="TreeGrafter"/>
</dbReference>
<dbReference type="EMBL" id="ML119179">
    <property type="protein sequence ID" value="RPB07603.1"/>
    <property type="molecule type" value="Genomic_DNA"/>
</dbReference>
<dbReference type="FunCoup" id="A0A3N4KAU3">
    <property type="interactions" value="239"/>
</dbReference>
<protein>
    <submittedName>
        <fullName evidence="4">Mog1p/PsbP-like protein</fullName>
    </submittedName>
</protein>
<dbReference type="InterPro" id="IPR007681">
    <property type="entry name" value="Mog1"/>
</dbReference>
<comment type="similarity">
    <text evidence="1">Belongs to the MOG1 family.</text>
</comment>